<accession>A0A2A7U4J5</accession>
<reference evidence="2" key="1">
    <citation type="submission" date="2017-09" db="EMBL/GenBank/DDBJ databases">
        <title>FDA dAtabase for Regulatory Grade micrObial Sequences (FDA-ARGOS): Supporting development and validation of Infectious Disease Dx tests.</title>
        <authorList>
            <person name="Goldberg B."/>
            <person name="Campos J."/>
            <person name="Tallon L."/>
            <person name="Sadzewicz L."/>
            <person name="Ott S."/>
            <person name="Zhao X."/>
            <person name="Nagaraj S."/>
            <person name="Vavikolanu K."/>
            <person name="Aluvathingal J."/>
            <person name="Nadendla S."/>
            <person name="Geyer C."/>
            <person name="Sichtig H."/>
        </authorList>
    </citation>
    <scope>NUCLEOTIDE SEQUENCE [LARGE SCALE GENOMIC DNA]</scope>
    <source>
        <strain evidence="2">FDAARGOS_370</strain>
    </source>
</reference>
<comment type="caution">
    <text evidence="1">The sequence shown here is derived from an EMBL/GenBank/DDBJ whole genome shotgun (WGS) entry which is preliminary data.</text>
</comment>
<evidence type="ECO:0000313" key="1">
    <source>
        <dbReference type="EMBL" id="PEH73332.1"/>
    </source>
</evidence>
<dbReference type="RefSeq" id="WP_098143361.1">
    <property type="nucleotide sequence ID" value="NZ_CP116675.1"/>
</dbReference>
<dbReference type="Proteomes" id="UP000219788">
    <property type="component" value="Unassembled WGS sequence"/>
</dbReference>
<dbReference type="AlphaFoldDB" id="A0A2A7U4J5"/>
<proteinExistence type="predicted"/>
<dbReference type="STRING" id="636.AAW15_11405"/>
<evidence type="ECO:0000313" key="2">
    <source>
        <dbReference type="Proteomes" id="UP000219788"/>
    </source>
</evidence>
<name>A0A2A7U4J5_EDWTA</name>
<sequence>MMEGKIRTRHRVVAWLAEHRQILAVSVKKDALAIKLAMWQPRENVKPRPGVFSDADAIDVDGYLFDAWRLDRLSV</sequence>
<protein>
    <submittedName>
        <fullName evidence="1">Transcriptional regulator</fullName>
    </submittedName>
</protein>
<dbReference type="EMBL" id="PDDV01000013">
    <property type="protein sequence ID" value="PEH73332.1"/>
    <property type="molecule type" value="Genomic_DNA"/>
</dbReference>
<gene>
    <name evidence="1" type="ORF">CRM76_16050</name>
</gene>
<organism evidence="1 2">
    <name type="scientific">Edwardsiella tarda</name>
    <dbReference type="NCBI Taxonomy" id="636"/>
    <lineage>
        <taxon>Bacteria</taxon>
        <taxon>Pseudomonadati</taxon>
        <taxon>Pseudomonadota</taxon>
        <taxon>Gammaproteobacteria</taxon>
        <taxon>Enterobacterales</taxon>
        <taxon>Hafniaceae</taxon>
        <taxon>Edwardsiella</taxon>
    </lineage>
</organism>